<gene>
    <name evidence="2" type="ORF">LFYK43_12770</name>
</gene>
<dbReference type="Gene3D" id="3.40.50.1820">
    <property type="entry name" value="alpha/beta hydrolase"/>
    <property type="match status" value="1"/>
</dbReference>
<sequence length="262" mass="29134">MDFITSDGVRLEYDDVGTGRPVVILTGLGGSRAIWLDQVKALTTAGYRVLNIDARNQGASQHTTKGRSIARHALDLAEFIAKFKLESPILLGNSMGAATMFSYVSLYGSRQIGALIDVDQSPKMINDADWSYGYQQLTWENFHTVLEQPLGRATYQRLADETYLANKAALKEHPYDAALNQPFLFDHALKDWRGVITTLECPFLIIAGEKSPYFDHDFAPKMANSARHGSFQVIKNSGHIVMAEQPRAFNEALFDFLAANDL</sequence>
<keyword evidence="3" id="KW-1185">Reference proteome</keyword>
<protein>
    <recommendedName>
        <fullName evidence="1">AB hydrolase-1 domain-containing protein</fullName>
    </recommendedName>
</protein>
<dbReference type="EMBL" id="BFFP01000019">
    <property type="protein sequence ID" value="GBG94818.1"/>
    <property type="molecule type" value="Genomic_DNA"/>
</dbReference>
<dbReference type="InterPro" id="IPR000073">
    <property type="entry name" value="AB_hydrolase_1"/>
</dbReference>
<proteinExistence type="predicted"/>
<evidence type="ECO:0000313" key="3">
    <source>
        <dbReference type="Proteomes" id="UP000286848"/>
    </source>
</evidence>
<accession>A0A401ITH1</accession>
<evidence type="ECO:0000313" key="2">
    <source>
        <dbReference type="EMBL" id="GBG94818.1"/>
    </source>
</evidence>
<dbReference type="SUPFAM" id="SSF53474">
    <property type="entry name" value="alpha/beta-Hydrolases"/>
    <property type="match status" value="1"/>
</dbReference>
<reference evidence="2 3" key="1">
    <citation type="journal article" date="2019" name="Int. J. Syst. Evol. Microbiol.">
        <title>Lactobacillus salitolerans sp. nov., a novel lactic acid bacterium isolated from spent mushroom substrates.</title>
        <authorList>
            <person name="Tohno M."/>
            <person name="Tanizawa Y."/>
            <person name="Kojima Y."/>
            <person name="Sakamoto M."/>
            <person name="Nakamura Y."/>
            <person name="Ohkuma M."/>
            <person name="Kobayashi H."/>
        </authorList>
    </citation>
    <scope>NUCLEOTIDE SEQUENCE [LARGE SCALE GENOMIC DNA]</scope>
    <source>
        <strain evidence="2 3">YK43</strain>
    </source>
</reference>
<dbReference type="PANTHER" id="PTHR43194">
    <property type="entry name" value="HYDROLASE ALPHA/BETA FOLD FAMILY"/>
    <property type="match status" value="1"/>
</dbReference>
<dbReference type="RefSeq" id="WP_124976578.1">
    <property type="nucleotide sequence ID" value="NZ_BFFP01000019.1"/>
</dbReference>
<name>A0A401ITH1_9LACO</name>
<feature type="domain" description="AB hydrolase-1" evidence="1">
    <location>
        <begin position="22"/>
        <end position="252"/>
    </location>
</feature>
<dbReference type="InterPro" id="IPR050228">
    <property type="entry name" value="Carboxylesterase_BioH"/>
</dbReference>
<dbReference type="OrthoDB" id="9805423at2"/>
<dbReference type="Pfam" id="PF12697">
    <property type="entry name" value="Abhydrolase_6"/>
    <property type="match status" value="1"/>
</dbReference>
<dbReference type="Proteomes" id="UP000286848">
    <property type="component" value="Unassembled WGS sequence"/>
</dbReference>
<dbReference type="AlphaFoldDB" id="A0A401ITH1"/>
<dbReference type="PANTHER" id="PTHR43194:SF2">
    <property type="entry name" value="PEROXISOMAL MEMBRANE PROTEIN LPX1"/>
    <property type="match status" value="1"/>
</dbReference>
<organism evidence="2 3">
    <name type="scientific">Ligilactobacillus salitolerans</name>
    <dbReference type="NCBI Taxonomy" id="1808352"/>
    <lineage>
        <taxon>Bacteria</taxon>
        <taxon>Bacillati</taxon>
        <taxon>Bacillota</taxon>
        <taxon>Bacilli</taxon>
        <taxon>Lactobacillales</taxon>
        <taxon>Lactobacillaceae</taxon>
        <taxon>Ligilactobacillus</taxon>
    </lineage>
</organism>
<evidence type="ECO:0000259" key="1">
    <source>
        <dbReference type="Pfam" id="PF12697"/>
    </source>
</evidence>
<comment type="caution">
    <text evidence="2">The sequence shown here is derived from an EMBL/GenBank/DDBJ whole genome shotgun (WGS) entry which is preliminary data.</text>
</comment>
<dbReference type="InterPro" id="IPR029058">
    <property type="entry name" value="AB_hydrolase_fold"/>
</dbReference>